<proteinExistence type="evidence at transcript level"/>
<sequence length="138" mass="16339">MIVISSMCSKRMYEYVIPLSLLRYHHVYGDDDNKRTFEETSNLMNLHMDSRQNIHCKRLLSVAVHEGKTAERDVDLVGLLIATISFTYIQGLVQSILNDYCGSHDFKNFTQRQKVEERTTQRFIHEIKVCYIRRQQCY</sequence>
<name>S6BDR4_BABBO</name>
<dbReference type="GO" id="GO:0009982">
    <property type="term" value="F:pseudouridine synthase activity"/>
    <property type="evidence" value="ECO:0007669"/>
    <property type="project" value="InterPro"/>
</dbReference>
<organism evidence="1">
    <name type="scientific">Babesia bovis</name>
    <dbReference type="NCBI Taxonomy" id="5865"/>
    <lineage>
        <taxon>Eukaryota</taxon>
        <taxon>Sar</taxon>
        <taxon>Alveolata</taxon>
        <taxon>Apicomplexa</taxon>
        <taxon>Aconoidasida</taxon>
        <taxon>Piroplasmida</taxon>
        <taxon>Babesiidae</taxon>
        <taxon>Babesia</taxon>
    </lineage>
</organism>
<dbReference type="EMBL" id="AK440395">
    <property type="protein sequence ID" value="BAN64189.1"/>
    <property type="molecule type" value="mRNA"/>
</dbReference>
<protein>
    <submittedName>
        <fullName evidence="1">tRNA pseudouridine</fullName>
    </submittedName>
</protein>
<dbReference type="AlphaFoldDB" id="S6BDR4"/>
<dbReference type="GO" id="GO:0003723">
    <property type="term" value="F:RNA binding"/>
    <property type="evidence" value="ECO:0007669"/>
    <property type="project" value="InterPro"/>
</dbReference>
<dbReference type="GO" id="GO:0001522">
    <property type="term" value="P:pseudouridine synthesis"/>
    <property type="evidence" value="ECO:0007669"/>
    <property type="project" value="InterPro"/>
</dbReference>
<dbReference type="VEuPathDB" id="PiroplasmaDB:BBOV_IV012080"/>
<dbReference type="InterPro" id="IPR020095">
    <property type="entry name" value="PsdUridine_synth_TruA_C"/>
</dbReference>
<accession>S6BDR4</accession>
<reference evidence="1" key="1">
    <citation type="journal article" date="2014" name="BMC Genomics">
        <title>The Babesia bovis gene and promoter model: an update from full-length EST analysis.</title>
        <authorList>
            <person name="Yamagishi J."/>
            <person name="Wakaguri H."/>
            <person name="Yokoyama N."/>
            <person name="Yamashita R."/>
            <person name="Suzuki Y."/>
            <person name="Xuan X."/>
            <person name="Igarashi I."/>
        </authorList>
    </citation>
    <scope>NUCLEOTIDE SEQUENCE</scope>
    <source>
        <strain evidence="1">Texas</strain>
    </source>
</reference>
<evidence type="ECO:0000313" key="1">
    <source>
        <dbReference type="EMBL" id="BAN64189.1"/>
    </source>
</evidence>
<dbReference type="InterPro" id="IPR020103">
    <property type="entry name" value="PsdUridine_synth_cat_dom_sf"/>
</dbReference>
<dbReference type="Gene3D" id="3.30.70.660">
    <property type="entry name" value="Pseudouridine synthase I, catalytic domain, C-terminal subdomain"/>
    <property type="match status" value="1"/>
</dbReference>
<dbReference type="SUPFAM" id="SSF55120">
    <property type="entry name" value="Pseudouridine synthase"/>
    <property type="match status" value="1"/>
</dbReference>